<gene>
    <name evidence="2" type="ORF">SCUD_LOCUS18863</name>
</gene>
<organism evidence="4">
    <name type="scientific">Schistosoma curassoni</name>
    <dbReference type="NCBI Taxonomy" id="6186"/>
    <lineage>
        <taxon>Eukaryota</taxon>
        <taxon>Metazoa</taxon>
        <taxon>Spiralia</taxon>
        <taxon>Lophotrochozoa</taxon>
        <taxon>Platyhelminthes</taxon>
        <taxon>Trematoda</taxon>
        <taxon>Digenea</taxon>
        <taxon>Strigeidida</taxon>
        <taxon>Schistosomatoidea</taxon>
        <taxon>Schistosomatidae</taxon>
        <taxon>Schistosoma</taxon>
    </lineage>
</organism>
<proteinExistence type="predicted"/>
<sequence>MSANPVDRYRSPVPSYTSPQPHQQRYPPTNSQTQQQQQKAAAAAAAAAMANAFGLQSLPAQFNPRLSSQPP</sequence>
<evidence type="ECO:0000313" key="4">
    <source>
        <dbReference type="WBParaSite" id="SCUD_0001886601-mRNA-1"/>
    </source>
</evidence>
<dbReference type="Proteomes" id="UP000279833">
    <property type="component" value="Unassembled WGS sequence"/>
</dbReference>
<feature type="compositionally biased region" description="Low complexity" evidence="1">
    <location>
        <begin position="32"/>
        <end position="42"/>
    </location>
</feature>
<keyword evidence="3" id="KW-1185">Reference proteome</keyword>
<feature type="compositionally biased region" description="Polar residues" evidence="1">
    <location>
        <begin position="14"/>
        <end position="31"/>
    </location>
</feature>
<evidence type="ECO:0000256" key="1">
    <source>
        <dbReference type="SAM" id="MobiDB-lite"/>
    </source>
</evidence>
<accession>A0A183KUX1</accession>
<evidence type="ECO:0000313" key="2">
    <source>
        <dbReference type="EMBL" id="VDP67248.1"/>
    </source>
</evidence>
<reference evidence="4" key="1">
    <citation type="submission" date="2016-06" db="UniProtKB">
        <authorList>
            <consortium name="WormBaseParasite"/>
        </authorList>
    </citation>
    <scope>IDENTIFICATION</scope>
</reference>
<evidence type="ECO:0000313" key="3">
    <source>
        <dbReference type="Proteomes" id="UP000279833"/>
    </source>
</evidence>
<feature type="region of interest" description="Disordered" evidence="1">
    <location>
        <begin position="1"/>
        <end position="42"/>
    </location>
</feature>
<dbReference type="AlphaFoldDB" id="A0A183KUX1"/>
<name>A0A183KUX1_9TREM</name>
<dbReference type="EMBL" id="UZAK01041624">
    <property type="protein sequence ID" value="VDP67248.1"/>
    <property type="molecule type" value="Genomic_DNA"/>
</dbReference>
<protein>
    <submittedName>
        <fullName evidence="2 4">Uncharacterized protein</fullName>
    </submittedName>
</protein>
<dbReference type="WBParaSite" id="SCUD_0001886601-mRNA-1">
    <property type="protein sequence ID" value="SCUD_0001886601-mRNA-1"/>
    <property type="gene ID" value="SCUD_0001886601"/>
</dbReference>
<reference evidence="2 3" key="2">
    <citation type="submission" date="2018-11" db="EMBL/GenBank/DDBJ databases">
        <authorList>
            <consortium name="Pathogen Informatics"/>
        </authorList>
    </citation>
    <scope>NUCLEOTIDE SEQUENCE [LARGE SCALE GENOMIC DNA]</scope>
    <source>
        <strain evidence="2">Dakar</strain>
        <strain evidence="3">Dakar, Senegal</strain>
    </source>
</reference>